<proteinExistence type="predicted"/>
<dbReference type="Proteomes" id="UP001157947">
    <property type="component" value="Unassembled WGS sequence"/>
</dbReference>
<sequence length="70" mass="8104">MKFKYYPETDTLYIETKDVQSVESEEILEGIVLDYDEDGNIVGIEIEGIKNLKNLDLPIKAKFELYQSSK</sequence>
<dbReference type="RefSeq" id="WP_265133928.1">
    <property type="nucleotide sequence ID" value="NZ_FXTX01000003.1"/>
</dbReference>
<dbReference type="PANTHER" id="PTHR37029">
    <property type="entry name" value="SSR1768 PROTEIN"/>
    <property type="match status" value="1"/>
</dbReference>
<evidence type="ECO:0000313" key="1">
    <source>
        <dbReference type="EMBL" id="SMP04827.1"/>
    </source>
</evidence>
<dbReference type="InterPro" id="IPR019270">
    <property type="entry name" value="DUF2283"/>
</dbReference>
<keyword evidence="2" id="KW-1185">Reference proteome</keyword>
<protein>
    <submittedName>
        <fullName evidence="1">Uncharacterized protein YuzE</fullName>
    </submittedName>
</protein>
<dbReference type="PANTHER" id="PTHR37029:SF1">
    <property type="entry name" value="SSR1768 PROTEIN"/>
    <property type="match status" value="1"/>
</dbReference>
<gene>
    <name evidence="1" type="ORF">SAMN06264868_10343</name>
</gene>
<accession>A0AA45WJX7</accession>
<name>A0AA45WJX7_9AQUI</name>
<organism evidence="1 2">
    <name type="scientific">Venenivibrio stagnispumantis</name>
    <dbReference type="NCBI Taxonomy" id="407998"/>
    <lineage>
        <taxon>Bacteria</taxon>
        <taxon>Pseudomonadati</taxon>
        <taxon>Aquificota</taxon>
        <taxon>Aquificia</taxon>
        <taxon>Aquificales</taxon>
        <taxon>Hydrogenothermaceae</taxon>
        <taxon>Venenivibrio</taxon>
    </lineage>
</organism>
<dbReference type="Pfam" id="PF10049">
    <property type="entry name" value="DUF2283"/>
    <property type="match status" value="1"/>
</dbReference>
<dbReference type="AlphaFoldDB" id="A0AA45WJX7"/>
<comment type="caution">
    <text evidence="1">The sequence shown here is derived from an EMBL/GenBank/DDBJ whole genome shotgun (WGS) entry which is preliminary data.</text>
</comment>
<evidence type="ECO:0000313" key="2">
    <source>
        <dbReference type="Proteomes" id="UP001157947"/>
    </source>
</evidence>
<dbReference type="EMBL" id="FXTX01000003">
    <property type="protein sequence ID" value="SMP04827.1"/>
    <property type="molecule type" value="Genomic_DNA"/>
</dbReference>
<reference evidence="1" key="1">
    <citation type="submission" date="2017-05" db="EMBL/GenBank/DDBJ databases">
        <authorList>
            <person name="Varghese N."/>
            <person name="Submissions S."/>
        </authorList>
    </citation>
    <scope>NUCLEOTIDE SEQUENCE</scope>
    <source>
        <strain evidence="1">DSM 18763</strain>
    </source>
</reference>